<dbReference type="EMBL" id="GGEC01074000">
    <property type="protein sequence ID" value="MBX54484.1"/>
    <property type="molecule type" value="Transcribed_RNA"/>
</dbReference>
<dbReference type="AlphaFoldDB" id="A0A2P2PI85"/>
<proteinExistence type="predicted"/>
<name>A0A2P2PI85_RHIMU</name>
<evidence type="ECO:0000313" key="2">
    <source>
        <dbReference type="EMBL" id="MBX54484.1"/>
    </source>
</evidence>
<keyword evidence="1" id="KW-0732">Signal</keyword>
<organism evidence="2">
    <name type="scientific">Rhizophora mucronata</name>
    <name type="common">Asiatic mangrove</name>
    <dbReference type="NCBI Taxonomy" id="61149"/>
    <lineage>
        <taxon>Eukaryota</taxon>
        <taxon>Viridiplantae</taxon>
        <taxon>Streptophyta</taxon>
        <taxon>Embryophyta</taxon>
        <taxon>Tracheophyta</taxon>
        <taxon>Spermatophyta</taxon>
        <taxon>Magnoliopsida</taxon>
        <taxon>eudicotyledons</taxon>
        <taxon>Gunneridae</taxon>
        <taxon>Pentapetalae</taxon>
        <taxon>rosids</taxon>
        <taxon>fabids</taxon>
        <taxon>Malpighiales</taxon>
        <taxon>Rhizophoraceae</taxon>
        <taxon>Rhizophora</taxon>
    </lineage>
</organism>
<reference evidence="2" key="1">
    <citation type="submission" date="2018-02" db="EMBL/GenBank/DDBJ databases">
        <title>Rhizophora mucronata_Transcriptome.</title>
        <authorList>
            <person name="Meera S.P."/>
            <person name="Sreeshan A."/>
            <person name="Augustine A."/>
        </authorList>
    </citation>
    <scope>NUCLEOTIDE SEQUENCE</scope>
    <source>
        <tissue evidence="2">Leaf</tissue>
    </source>
</reference>
<evidence type="ECO:0000256" key="1">
    <source>
        <dbReference type="SAM" id="SignalP"/>
    </source>
</evidence>
<feature type="chain" id="PRO_5015133386" description="Lipoprotein" evidence="1">
    <location>
        <begin position="19"/>
        <end position="72"/>
    </location>
</feature>
<feature type="signal peptide" evidence="1">
    <location>
        <begin position="1"/>
        <end position="18"/>
    </location>
</feature>
<dbReference type="PROSITE" id="PS51257">
    <property type="entry name" value="PROKAR_LIPOPROTEIN"/>
    <property type="match status" value="1"/>
</dbReference>
<accession>A0A2P2PI85</accession>
<evidence type="ECO:0008006" key="3">
    <source>
        <dbReference type="Google" id="ProtNLM"/>
    </source>
</evidence>
<sequence>MRFMLGISFGFFFVGCDPRNCRYKREGRLEENVITNELSYYLPDSVLDSRSAATPNGFVRCKTQLGGAFAIL</sequence>
<protein>
    <recommendedName>
        <fullName evidence="3">Lipoprotein</fullName>
    </recommendedName>
</protein>